<comment type="caution">
    <text evidence="2">The sequence shown here is derived from an EMBL/GenBank/DDBJ whole genome shotgun (WGS) entry which is preliminary data.</text>
</comment>
<keyword evidence="1" id="KW-1133">Transmembrane helix</keyword>
<reference evidence="2 3" key="1">
    <citation type="submission" date="2024-01" db="EMBL/GenBank/DDBJ databases">
        <title>The genomes of 5 underutilized Papilionoideae crops provide insights into root nodulation and disease resistance.</title>
        <authorList>
            <person name="Yuan L."/>
        </authorList>
    </citation>
    <scope>NUCLEOTIDE SEQUENCE [LARGE SCALE GENOMIC DNA]</scope>
    <source>
        <strain evidence="2">LY-2023</strain>
        <tissue evidence="2">Leaf</tissue>
    </source>
</reference>
<dbReference type="EMBL" id="JAYKXN010000008">
    <property type="protein sequence ID" value="KAK7262681.1"/>
    <property type="molecule type" value="Genomic_DNA"/>
</dbReference>
<accession>A0AAN9EU89</accession>
<gene>
    <name evidence="2" type="ORF">RJT34_30256</name>
</gene>
<keyword evidence="1" id="KW-0472">Membrane</keyword>
<organism evidence="2 3">
    <name type="scientific">Clitoria ternatea</name>
    <name type="common">Butterfly pea</name>
    <dbReference type="NCBI Taxonomy" id="43366"/>
    <lineage>
        <taxon>Eukaryota</taxon>
        <taxon>Viridiplantae</taxon>
        <taxon>Streptophyta</taxon>
        <taxon>Embryophyta</taxon>
        <taxon>Tracheophyta</taxon>
        <taxon>Spermatophyta</taxon>
        <taxon>Magnoliopsida</taxon>
        <taxon>eudicotyledons</taxon>
        <taxon>Gunneridae</taxon>
        <taxon>Pentapetalae</taxon>
        <taxon>rosids</taxon>
        <taxon>fabids</taxon>
        <taxon>Fabales</taxon>
        <taxon>Fabaceae</taxon>
        <taxon>Papilionoideae</taxon>
        <taxon>50 kb inversion clade</taxon>
        <taxon>NPAAA clade</taxon>
        <taxon>indigoferoid/millettioid clade</taxon>
        <taxon>Phaseoleae</taxon>
        <taxon>Clitoria</taxon>
    </lineage>
</organism>
<keyword evidence="3" id="KW-1185">Reference proteome</keyword>
<evidence type="ECO:0000313" key="2">
    <source>
        <dbReference type="EMBL" id="KAK7262681.1"/>
    </source>
</evidence>
<dbReference type="Proteomes" id="UP001359559">
    <property type="component" value="Unassembled WGS sequence"/>
</dbReference>
<dbReference type="AlphaFoldDB" id="A0AAN9EU89"/>
<proteinExistence type="predicted"/>
<evidence type="ECO:0000313" key="3">
    <source>
        <dbReference type="Proteomes" id="UP001359559"/>
    </source>
</evidence>
<feature type="transmembrane region" description="Helical" evidence="1">
    <location>
        <begin position="40"/>
        <end position="61"/>
    </location>
</feature>
<protein>
    <submittedName>
        <fullName evidence="2">Uncharacterized protein</fullName>
    </submittedName>
</protein>
<feature type="transmembrane region" description="Helical" evidence="1">
    <location>
        <begin position="12"/>
        <end position="34"/>
    </location>
</feature>
<keyword evidence="1" id="KW-0812">Transmembrane</keyword>
<sequence length="84" mass="8821">MKTLLNLAKLATALAVTVVADIAMGSIALTTLLFGESIEIVGAVRLIVGVIGLVLLEVRIITDELVQDHARISGSSTAFDIVFQ</sequence>
<name>A0AAN9EU89_CLITE</name>
<evidence type="ECO:0000256" key="1">
    <source>
        <dbReference type="SAM" id="Phobius"/>
    </source>
</evidence>